<evidence type="ECO:0000313" key="2">
    <source>
        <dbReference type="EMBL" id="OGD12300.1"/>
    </source>
</evidence>
<reference evidence="2 3" key="1">
    <citation type="journal article" date="2016" name="Nat. Commun.">
        <title>Thousands of microbial genomes shed light on interconnected biogeochemical processes in an aquifer system.</title>
        <authorList>
            <person name="Anantharaman K."/>
            <person name="Brown C.T."/>
            <person name="Hug L.A."/>
            <person name="Sharon I."/>
            <person name="Castelle C.J."/>
            <person name="Probst A.J."/>
            <person name="Thomas B.C."/>
            <person name="Singh A."/>
            <person name="Wilkins M.J."/>
            <person name="Karaoz U."/>
            <person name="Brodie E.L."/>
            <person name="Williams K.H."/>
            <person name="Hubbard S.S."/>
            <person name="Banfield J.F."/>
        </authorList>
    </citation>
    <scope>NUCLEOTIDE SEQUENCE [LARGE SCALE GENOMIC DNA]</scope>
</reference>
<feature type="region of interest" description="Disordered" evidence="1">
    <location>
        <begin position="104"/>
        <end position="124"/>
    </location>
</feature>
<comment type="caution">
    <text evidence="2">The sequence shown here is derived from an EMBL/GenBank/DDBJ whole genome shotgun (WGS) entry which is preliminary data.</text>
</comment>
<accession>A0A1F5A162</accession>
<organism evidence="2 3">
    <name type="scientific">Candidatus Amesbacteria bacterium RIFOXYD1_FULL_47_9</name>
    <dbReference type="NCBI Taxonomy" id="1797267"/>
    <lineage>
        <taxon>Bacteria</taxon>
        <taxon>Candidatus Amesiibacteriota</taxon>
    </lineage>
</organism>
<feature type="region of interest" description="Disordered" evidence="1">
    <location>
        <begin position="1"/>
        <end position="27"/>
    </location>
</feature>
<feature type="compositionally biased region" description="Polar residues" evidence="1">
    <location>
        <begin position="1"/>
        <end position="13"/>
    </location>
</feature>
<dbReference type="Proteomes" id="UP000178579">
    <property type="component" value="Unassembled WGS sequence"/>
</dbReference>
<name>A0A1F5A162_9BACT</name>
<protein>
    <submittedName>
        <fullName evidence="2">Uncharacterized protein</fullName>
    </submittedName>
</protein>
<evidence type="ECO:0000313" key="3">
    <source>
        <dbReference type="Proteomes" id="UP000178579"/>
    </source>
</evidence>
<sequence length="124" mass="13273">MQRSGFVPQQQPINDLRRALPPRGLPDAINPALTRDTSALGGSLTNFSTSLERLTKDWKEIVSTMPTTVSHEINIGEHNVTVAGGNGIVQAIADEVVRRMKADGGNAALRGGDLPPNNRNVPKP</sequence>
<dbReference type="EMBL" id="MEXV01000022">
    <property type="protein sequence ID" value="OGD12300.1"/>
    <property type="molecule type" value="Genomic_DNA"/>
</dbReference>
<proteinExistence type="predicted"/>
<dbReference type="AlphaFoldDB" id="A0A1F5A162"/>
<evidence type="ECO:0000256" key="1">
    <source>
        <dbReference type="SAM" id="MobiDB-lite"/>
    </source>
</evidence>
<gene>
    <name evidence="2" type="ORF">A2576_01620</name>
</gene>